<dbReference type="Proteomes" id="UP000606580">
    <property type="component" value="Unassembled WGS sequence"/>
</dbReference>
<name>A0A848D9U5_9EURY</name>
<dbReference type="InterPro" id="IPR045397">
    <property type="entry name" value="TumE-like"/>
</dbReference>
<reference evidence="1" key="1">
    <citation type="journal article" date="2020" name="MBio">
        <title>'Candidatus Ethanoperedens,' a Thermophilic Genus of Archaea Mediating the Anaerobic Oxidation of Ethane.</title>
        <authorList>
            <person name="Hahn C.J."/>
            <person name="Laso-Perez R."/>
            <person name="Vulcano F."/>
            <person name="Vaziourakis K.M."/>
            <person name="Stokke R."/>
            <person name="Steen I.H."/>
            <person name="Teske A."/>
            <person name="Boetius A."/>
            <person name="Liebeke M."/>
            <person name="Amann R."/>
            <person name="Knittel K."/>
            <person name="Wegener G."/>
        </authorList>
    </citation>
    <scope>NUCLEOTIDE SEQUENCE</scope>
    <source>
        <strain evidence="1">GoM-Arc1-LC-WB58</strain>
    </source>
</reference>
<dbReference type="Pfam" id="PF20126">
    <property type="entry name" value="TumE"/>
    <property type="match status" value="1"/>
</dbReference>
<dbReference type="EMBL" id="WNEG01000045">
    <property type="protein sequence ID" value="NMG83037.1"/>
    <property type="molecule type" value="Genomic_DNA"/>
</dbReference>
<dbReference type="AlphaFoldDB" id="A0A848D9U5"/>
<evidence type="ECO:0000313" key="2">
    <source>
        <dbReference type="Proteomes" id="UP000606580"/>
    </source>
</evidence>
<sequence length="117" mass="13809">MMHRLIVIARCAGECCPGILSEAPIIYSDKVRLVFIDGSYMDIRYPLDLKYSFHWRRKNEVFRIDTAPHHRELSTYPRHIHEGKEECVVEDTVTRIDNTMEENVRCVLAFVDKKIEK</sequence>
<protein>
    <submittedName>
        <fullName evidence="1">Uncharacterized protein</fullName>
    </submittedName>
</protein>
<evidence type="ECO:0000313" key="1">
    <source>
        <dbReference type="EMBL" id="NMG83037.1"/>
    </source>
</evidence>
<proteinExistence type="predicted"/>
<organism evidence="1 2">
    <name type="scientific">Candidatus Ethanoperedens thermophilum</name>
    <dbReference type="NCBI Taxonomy" id="2766897"/>
    <lineage>
        <taxon>Archaea</taxon>
        <taxon>Methanobacteriati</taxon>
        <taxon>Methanobacteriota</taxon>
        <taxon>Stenosarchaea group</taxon>
        <taxon>Methanomicrobia</taxon>
        <taxon>Methanosarcinales</taxon>
        <taxon>Methanosarcinales incertae sedis</taxon>
        <taxon>GOM Arc I cluster</taxon>
        <taxon>Candidatus Ethanoperedens</taxon>
    </lineage>
</organism>
<gene>
    <name evidence="1" type="ORF">GIS02_02390</name>
</gene>
<accession>A0A848D9U5</accession>
<comment type="caution">
    <text evidence="1">The sequence shown here is derived from an EMBL/GenBank/DDBJ whole genome shotgun (WGS) entry which is preliminary data.</text>
</comment>